<keyword evidence="2" id="KW-0067">ATP-binding</keyword>
<dbReference type="InterPro" id="IPR006597">
    <property type="entry name" value="Sel1-like"/>
</dbReference>
<dbReference type="GO" id="GO:0004674">
    <property type="term" value="F:protein serine/threonine kinase activity"/>
    <property type="evidence" value="ECO:0007669"/>
    <property type="project" value="TreeGrafter"/>
</dbReference>
<dbReference type="SUPFAM" id="SSF81901">
    <property type="entry name" value="HCP-like"/>
    <property type="match status" value="2"/>
</dbReference>
<evidence type="ECO:0000256" key="2">
    <source>
        <dbReference type="ARBA" id="ARBA00022840"/>
    </source>
</evidence>
<comment type="caution">
    <text evidence="4">The sequence shown here is derived from an EMBL/GenBank/DDBJ whole genome shotgun (WGS) entry which is preliminary data.</text>
</comment>
<dbReference type="Gene3D" id="1.10.510.10">
    <property type="entry name" value="Transferase(Phosphotransferase) domain 1"/>
    <property type="match status" value="1"/>
</dbReference>
<proteinExistence type="predicted"/>
<dbReference type="SMART" id="SM00671">
    <property type="entry name" value="SEL1"/>
    <property type="match status" value="5"/>
</dbReference>
<evidence type="ECO:0000256" key="1">
    <source>
        <dbReference type="ARBA" id="ARBA00022741"/>
    </source>
</evidence>
<dbReference type="Proteomes" id="UP000723463">
    <property type="component" value="Unassembled WGS sequence"/>
</dbReference>
<dbReference type="Pfam" id="PF00069">
    <property type="entry name" value="Pkinase"/>
    <property type="match status" value="1"/>
</dbReference>
<dbReference type="Gene3D" id="1.25.40.10">
    <property type="entry name" value="Tetratricopeptide repeat domain"/>
    <property type="match status" value="2"/>
</dbReference>
<dbReference type="InterPro" id="IPR011990">
    <property type="entry name" value="TPR-like_helical_dom_sf"/>
</dbReference>
<evidence type="ECO:0000259" key="3">
    <source>
        <dbReference type="PROSITE" id="PS50011"/>
    </source>
</evidence>
<dbReference type="PANTHER" id="PTHR44329">
    <property type="entry name" value="SERINE/THREONINE-PROTEIN KINASE TNNI3K-RELATED"/>
    <property type="match status" value="1"/>
</dbReference>
<protein>
    <recommendedName>
        <fullName evidence="3">Protein kinase domain-containing protein</fullName>
    </recommendedName>
</protein>
<reference evidence="4" key="1">
    <citation type="journal article" date="2020" name="Fungal Divers.">
        <title>Resolving the Mortierellaceae phylogeny through synthesis of multi-gene phylogenetics and phylogenomics.</title>
        <authorList>
            <person name="Vandepol N."/>
            <person name="Liber J."/>
            <person name="Desiro A."/>
            <person name="Na H."/>
            <person name="Kennedy M."/>
            <person name="Barry K."/>
            <person name="Grigoriev I.V."/>
            <person name="Miller A.N."/>
            <person name="O'Donnell K."/>
            <person name="Stajich J.E."/>
            <person name="Bonito G."/>
        </authorList>
    </citation>
    <scope>NUCLEOTIDE SEQUENCE</scope>
    <source>
        <strain evidence="4">NRRL 2591</strain>
    </source>
</reference>
<dbReference type="SMART" id="SM00220">
    <property type="entry name" value="S_TKc"/>
    <property type="match status" value="1"/>
</dbReference>
<accession>A0A9P6FGK4</accession>
<dbReference type="InterPro" id="IPR000719">
    <property type="entry name" value="Prot_kinase_dom"/>
</dbReference>
<name>A0A9P6FGK4_9FUNG</name>
<dbReference type="AlphaFoldDB" id="A0A9P6FGK4"/>
<dbReference type="Pfam" id="PF08238">
    <property type="entry name" value="Sel1"/>
    <property type="match status" value="5"/>
</dbReference>
<dbReference type="InterPro" id="IPR051681">
    <property type="entry name" value="Ser/Thr_Kinases-Pseudokinases"/>
</dbReference>
<dbReference type="GO" id="GO:0005524">
    <property type="term" value="F:ATP binding"/>
    <property type="evidence" value="ECO:0007669"/>
    <property type="project" value="UniProtKB-KW"/>
</dbReference>
<feature type="domain" description="Protein kinase" evidence="3">
    <location>
        <begin position="1"/>
        <end position="212"/>
    </location>
</feature>
<dbReference type="PROSITE" id="PS00108">
    <property type="entry name" value="PROTEIN_KINASE_ST"/>
    <property type="match status" value="1"/>
</dbReference>
<gene>
    <name evidence="4" type="ORF">EC957_000159</name>
</gene>
<dbReference type="InterPro" id="IPR011009">
    <property type="entry name" value="Kinase-like_dom_sf"/>
</dbReference>
<organism evidence="4 5">
    <name type="scientific">Mortierella hygrophila</name>
    <dbReference type="NCBI Taxonomy" id="979708"/>
    <lineage>
        <taxon>Eukaryota</taxon>
        <taxon>Fungi</taxon>
        <taxon>Fungi incertae sedis</taxon>
        <taxon>Mucoromycota</taxon>
        <taxon>Mortierellomycotina</taxon>
        <taxon>Mortierellomycetes</taxon>
        <taxon>Mortierellales</taxon>
        <taxon>Mortierellaceae</taxon>
        <taxon>Mortierella</taxon>
    </lineage>
</organism>
<dbReference type="EMBL" id="JAAAXW010000010">
    <property type="protein sequence ID" value="KAF9550485.1"/>
    <property type="molecule type" value="Genomic_DNA"/>
</dbReference>
<evidence type="ECO:0000313" key="5">
    <source>
        <dbReference type="Proteomes" id="UP000723463"/>
    </source>
</evidence>
<keyword evidence="1" id="KW-0547">Nucleotide-binding</keyword>
<dbReference type="PROSITE" id="PS50011">
    <property type="entry name" value="PROTEIN_KINASE_DOM"/>
    <property type="match status" value="1"/>
</dbReference>
<evidence type="ECO:0000313" key="4">
    <source>
        <dbReference type="EMBL" id="KAF9550485.1"/>
    </source>
</evidence>
<sequence length="559" mass="63435">MPFKDCEEGLKSLLREVKIHQGLADRHIIQFYDTDYVIEDGERRLRLIMEYAEGGSLNMAIPRLQWGDKERITGEIAHGLSYIHSLGIIHCDVKSPNVLLTKNLEVKLCDFGSARTAADKQGSLGTEGWMAPEFLEDATTYSPESDIYALGIVMWEMASSGKSPSTRSQVLREKLDDVPHEYHRIMKACWDEDPKRRPGSKEISSLSHGPSFKEALEKLKQFSLGDDNLDRENLRVPYQHVVDPISGGATRRNFTSDVDVPEQTFLKSPGTPSNKPTVYLKLAIQYYQAGLYDHALDYARRASHYHSGGSYLMGQMYRKGDGVEMNQGEADRWDLKAAEGGFSASQNYIGLRYFQVRNYTEALRWYRKAAEQGDREGEFRLGAMHYYGHGTRKNPQEAEKWMRKAADRGFTPAATGMGIICLEQERYREAMTWCLMAREDPISEYHIGCLFRYGFDVLPNYVAAMEWFQRSAKKEYGLAESAIGWMYRNGVGVSEDLEEAEKWYRKAEEHGDLDAANELAMALSDIGAIEEGFNIGNLLEKAEEKGHPLASANILLREM</sequence>
<keyword evidence="5" id="KW-1185">Reference proteome</keyword>
<dbReference type="SUPFAM" id="SSF56112">
    <property type="entry name" value="Protein kinase-like (PK-like)"/>
    <property type="match status" value="1"/>
</dbReference>
<dbReference type="PANTHER" id="PTHR44329:SF298">
    <property type="entry name" value="MIXED LINEAGE KINASE DOMAIN-LIKE PROTEIN"/>
    <property type="match status" value="1"/>
</dbReference>
<dbReference type="InterPro" id="IPR008271">
    <property type="entry name" value="Ser/Thr_kinase_AS"/>
</dbReference>